<comment type="caution">
    <text evidence="1">The sequence shown here is derived from an EMBL/GenBank/DDBJ whole genome shotgun (WGS) entry which is preliminary data.</text>
</comment>
<protein>
    <submittedName>
        <fullName evidence="1">Uncharacterized protein</fullName>
    </submittedName>
</protein>
<dbReference type="EMBL" id="JAYMYQ010000006">
    <property type="protein sequence ID" value="KAK7323457.1"/>
    <property type="molecule type" value="Genomic_DNA"/>
</dbReference>
<dbReference type="AlphaFoldDB" id="A0AAN9KTR2"/>
<evidence type="ECO:0000313" key="2">
    <source>
        <dbReference type="Proteomes" id="UP001367508"/>
    </source>
</evidence>
<keyword evidence="2" id="KW-1185">Reference proteome</keyword>
<reference evidence="1 2" key="1">
    <citation type="submission" date="2024-01" db="EMBL/GenBank/DDBJ databases">
        <title>The genomes of 5 underutilized Papilionoideae crops provide insights into root nodulation and disease resistanc.</title>
        <authorList>
            <person name="Jiang F."/>
        </authorList>
    </citation>
    <scope>NUCLEOTIDE SEQUENCE [LARGE SCALE GENOMIC DNA]</scope>
    <source>
        <strain evidence="1">LVBAO_FW01</strain>
        <tissue evidence="1">Leaves</tissue>
    </source>
</reference>
<evidence type="ECO:0000313" key="1">
    <source>
        <dbReference type="EMBL" id="KAK7323457.1"/>
    </source>
</evidence>
<accession>A0AAN9KTR2</accession>
<sequence length="338" mass="37246">MVAIQSAMHGIAWRPRPPTDSHWVDLLTVAASPMLTLHAPCAGVGNPCQQGDVPDLPSTRCPCIGAMIRSSIQRHCAWVRISVSNLSLAALSPWCGGKSGFVEVREITSGLRRYLLLKASSGYGHRAVAHVPLTHGQGSTYLASNLNQCLSPWRPECHSPFHTVAHRAWLRAVESYPLLSLCYLSPPPLRSDVQRRTQPTFRVVVVFRFASSYTDPAAFVCKLVSFGEVRRPPYAHSFYPKWTPYVEPPGLRCPSLLIQLPMSEAKSRSTPFFYHSVECALGGPRDLERIGQNFTYGELQGLRDQSGLGIRQMNLQEACLSLGDGGCVRTSGCRRVFG</sequence>
<gene>
    <name evidence="1" type="ORF">VNO77_26930</name>
</gene>
<proteinExistence type="predicted"/>
<dbReference type="Proteomes" id="UP001367508">
    <property type="component" value="Unassembled WGS sequence"/>
</dbReference>
<organism evidence="1 2">
    <name type="scientific">Canavalia gladiata</name>
    <name type="common">Sword bean</name>
    <name type="synonym">Dolichos gladiatus</name>
    <dbReference type="NCBI Taxonomy" id="3824"/>
    <lineage>
        <taxon>Eukaryota</taxon>
        <taxon>Viridiplantae</taxon>
        <taxon>Streptophyta</taxon>
        <taxon>Embryophyta</taxon>
        <taxon>Tracheophyta</taxon>
        <taxon>Spermatophyta</taxon>
        <taxon>Magnoliopsida</taxon>
        <taxon>eudicotyledons</taxon>
        <taxon>Gunneridae</taxon>
        <taxon>Pentapetalae</taxon>
        <taxon>rosids</taxon>
        <taxon>fabids</taxon>
        <taxon>Fabales</taxon>
        <taxon>Fabaceae</taxon>
        <taxon>Papilionoideae</taxon>
        <taxon>50 kb inversion clade</taxon>
        <taxon>NPAAA clade</taxon>
        <taxon>indigoferoid/millettioid clade</taxon>
        <taxon>Phaseoleae</taxon>
        <taxon>Canavalia</taxon>
    </lineage>
</organism>
<name>A0AAN9KTR2_CANGL</name>